<feature type="region of interest" description="Disordered" evidence="4">
    <location>
        <begin position="674"/>
        <end position="693"/>
    </location>
</feature>
<dbReference type="GO" id="GO:0031145">
    <property type="term" value="P:anaphase-promoting complex-dependent catabolic process"/>
    <property type="evidence" value="ECO:0007669"/>
    <property type="project" value="InterPro"/>
</dbReference>
<dbReference type="STRING" id="1245528.M3K065"/>
<evidence type="ECO:0000256" key="2">
    <source>
        <dbReference type="ARBA" id="ARBA00022694"/>
    </source>
</evidence>
<dbReference type="InterPro" id="IPR008402">
    <property type="entry name" value="APC_su15/mnd2"/>
</dbReference>
<dbReference type="AlphaFoldDB" id="M3K065"/>
<dbReference type="GO" id="GO:0000049">
    <property type="term" value="F:tRNA binding"/>
    <property type="evidence" value="ECO:0007669"/>
    <property type="project" value="InterPro"/>
</dbReference>
<dbReference type="Pfam" id="PF05841">
    <property type="entry name" value="Apc15p"/>
    <property type="match status" value="1"/>
</dbReference>
<feature type="region of interest" description="Disordered" evidence="4">
    <location>
        <begin position="628"/>
        <end position="654"/>
    </location>
</feature>
<dbReference type="PANTHER" id="PTHR20882:SF14">
    <property type="entry name" value="CYTOPLASMIC TRNA 2-THIOLATION PROTEIN 2"/>
    <property type="match status" value="1"/>
</dbReference>
<protein>
    <recommendedName>
        <fullName evidence="3">Cytoplasmic tRNA 2-thiolation protein 2</fullName>
    </recommendedName>
</protein>
<dbReference type="SUPFAM" id="SSF52402">
    <property type="entry name" value="Adenine nucleotide alpha hydrolases-like"/>
    <property type="match status" value="1"/>
</dbReference>
<dbReference type="HAMAP" id="MF_03054">
    <property type="entry name" value="CTU2"/>
    <property type="match status" value="1"/>
</dbReference>
<dbReference type="OMA" id="SETHNGM"/>
<dbReference type="EMBL" id="AOGT01001014">
    <property type="protein sequence ID" value="EMG48660.1"/>
    <property type="molecule type" value="Genomic_DNA"/>
</dbReference>
<dbReference type="Proteomes" id="UP000011777">
    <property type="component" value="Unassembled WGS sequence"/>
</dbReference>
<gene>
    <name evidence="3" type="primary">NCS2</name>
    <name evidence="3" type="synonym">CTU2</name>
    <name evidence="5" type="ORF">G210_0734</name>
</gene>
<dbReference type="eggNOG" id="KOG2594">
    <property type="taxonomic scope" value="Eukaryota"/>
</dbReference>
<dbReference type="PANTHER" id="PTHR20882">
    <property type="entry name" value="CYTOPLASMIC TRNA 2-THIOLATION PROTEIN 2"/>
    <property type="match status" value="1"/>
</dbReference>
<dbReference type="HOGENOM" id="CLU_397389_0_0_1"/>
<name>M3K065_CANMX</name>
<reference evidence="5 6" key="1">
    <citation type="submission" date="2013-02" db="EMBL/GenBank/DDBJ databases">
        <title>Genome sequence of Candida maltosa Xu316, a potential industrial strain for xylitol and ethanol production.</title>
        <authorList>
            <person name="Yu J."/>
            <person name="Wang Q."/>
            <person name="Geng X."/>
            <person name="Bao W."/>
            <person name="He P."/>
            <person name="Cai J."/>
        </authorList>
    </citation>
    <scope>NUCLEOTIDE SEQUENCE [LARGE SCALE GENOMIC DNA]</scope>
    <source>
        <strain evidence="6">Xu316</strain>
    </source>
</reference>
<comment type="pathway">
    <text evidence="3">tRNA modification; 5-methoxycarbonylmethyl-2-thiouridine-tRNA biosynthesis.</text>
</comment>
<dbReference type="OrthoDB" id="25129at2759"/>
<dbReference type="InterPro" id="IPR019407">
    <property type="entry name" value="CTU2"/>
</dbReference>
<evidence type="ECO:0000256" key="4">
    <source>
        <dbReference type="SAM" id="MobiDB-lite"/>
    </source>
</evidence>
<evidence type="ECO:0000256" key="3">
    <source>
        <dbReference type="HAMAP-Rule" id="MF_03054"/>
    </source>
</evidence>
<dbReference type="GO" id="GO:0016779">
    <property type="term" value="F:nucleotidyltransferase activity"/>
    <property type="evidence" value="ECO:0007669"/>
    <property type="project" value="UniProtKB-UniRule"/>
</dbReference>
<accession>M3K065</accession>
<dbReference type="GO" id="GO:0032447">
    <property type="term" value="P:protein urmylation"/>
    <property type="evidence" value="ECO:0007669"/>
    <property type="project" value="UniProtKB-UniRule"/>
</dbReference>
<dbReference type="GO" id="GO:0005829">
    <property type="term" value="C:cytosol"/>
    <property type="evidence" value="ECO:0007669"/>
    <property type="project" value="TreeGrafter"/>
</dbReference>
<comment type="function">
    <text evidence="3">Plays a central role in 2-thiolation of mcm(5)S(2)U at tRNA wobble positions of tRNA(Lys), tRNA(Glu) and tRNA(Gln). May act by forming a heterodimer with NCS6 that ligates sulfur from thiocarboxylated URM1 onto the uridine of tRNAs at wobble position. Prior mcm(5) tRNA modification by the elongator complex is required for 2-thiolation. May also be involved in protein urmylation.</text>
</comment>
<organism evidence="5 6">
    <name type="scientific">Candida maltosa (strain Xu316)</name>
    <name type="common">Yeast</name>
    <dbReference type="NCBI Taxonomy" id="1245528"/>
    <lineage>
        <taxon>Eukaryota</taxon>
        <taxon>Fungi</taxon>
        <taxon>Dikarya</taxon>
        <taxon>Ascomycota</taxon>
        <taxon>Saccharomycotina</taxon>
        <taxon>Pichiomycetes</taxon>
        <taxon>Debaryomycetaceae</taxon>
        <taxon>Candida/Lodderomyces clade</taxon>
        <taxon>Candida</taxon>
    </lineage>
</organism>
<dbReference type="InterPro" id="IPR014729">
    <property type="entry name" value="Rossmann-like_a/b/a_fold"/>
</dbReference>
<keyword evidence="6" id="KW-1185">Reference proteome</keyword>
<evidence type="ECO:0000313" key="5">
    <source>
        <dbReference type="EMBL" id="EMG48660.1"/>
    </source>
</evidence>
<comment type="caution">
    <text evidence="5">The sequence shown here is derived from an EMBL/GenBank/DDBJ whole genome shotgun (WGS) entry which is preliminary data.</text>
</comment>
<comment type="similarity">
    <text evidence="3">Belongs to the CTU2/NCS2 family.</text>
</comment>
<proteinExistence type="inferred from homology"/>
<dbReference type="FunFam" id="3.40.50.620:FF:000366">
    <property type="entry name" value="Cytoplasmic tRNA 2-thiolation protein 2"/>
    <property type="match status" value="1"/>
</dbReference>
<evidence type="ECO:0000313" key="6">
    <source>
        <dbReference type="Proteomes" id="UP000011777"/>
    </source>
</evidence>
<dbReference type="GO" id="GO:0016783">
    <property type="term" value="F:sulfurtransferase activity"/>
    <property type="evidence" value="ECO:0007669"/>
    <property type="project" value="TreeGrafter"/>
</dbReference>
<dbReference type="GO" id="GO:0005680">
    <property type="term" value="C:anaphase-promoting complex"/>
    <property type="evidence" value="ECO:0007669"/>
    <property type="project" value="InterPro"/>
</dbReference>
<dbReference type="UniPathway" id="UPA00988"/>
<dbReference type="Gene3D" id="3.40.50.620">
    <property type="entry name" value="HUPs"/>
    <property type="match status" value="1"/>
</dbReference>
<evidence type="ECO:0000256" key="1">
    <source>
        <dbReference type="ARBA" id="ARBA00022490"/>
    </source>
</evidence>
<dbReference type="GO" id="GO:0002143">
    <property type="term" value="P:tRNA wobble position uridine thiolation"/>
    <property type="evidence" value="ECO:0007669"/>
    <property type="project" value="TreeGrafter"/>
</dbReference>
<dbReference type="Pfam" id="PF10288">
    <property type="entry name" value="CTU2"/>
    <property type="match status" value="1"/>
</dbReference>
<feature type="compositionally biased region" description="Acidic residues" evidence="4">
    <location>
        <begin position="628"/>
        <end position="649"/>
    </location>
</feature>
<sequence length="693" mass="76911">MPEAITYLTEAKPCQKCKTEQAVVHARVEDFCANCYIFFVRGKVRKQLQDERYKIKYGKAAEKYGVQKILLALSGGSSSLVLLDVIGSLLQEQQKLHQGKQGFELVIVNLDETESESLNQKIESTIPEMLSKYSPVNITLKILSLNSYVDKQTLQKISLTPEFSALTQNLNEGNFTLSELLASAPNKSSAEDLLTIVYENLILRVANEEGCQTIVYGHCMTRLANEIIALTVKGRGSTIHKAIADHTEVIDGNEIKVVFPLREILQAEVAAYIKLAGLEKFIVESTIQKSKINRNLTIRDLTTNYFKQLDATGYASTASTVVKTGEKLGAPKNVLCQCKLCGADIHQNPSTWLKNITVNDAAPISTDEEKSYVEMYKSTLTDEPVASTGAPIDICFGCIITLGGVKQDGGFIWPIEGKAPLDYRYSKQSILDEFGKNRKPFKPEKKKSTSFSVYNKQQQQQPMFSSDLFPNDLYSLWNDNQQSHHKKLDKNLFAPPLSAYSSDLPGASRYHLEYTITSSSKNSRLFTNTPLTQSKQSQLAKIRNTGYTTIRPIGIIQTLEEVDLDKNYYNNNPNDSEDPASAAAAAAIENSSDAVLGMDGSTLSIHQQLMPQEDVDLDAQILNVDDMYSESDDDDDENSGGDLINEPEENSLRARVGVTMDDEGFMAAEIEYQDDHSLNSETHNGMLMNSGDH</sequence>
<keyword evidence="2 3" id="KW-0819">tRNA processing</keyword>
<comment type="subcellular location">
    <subcellularLocation>
        <location evidence="3">Cytoplasm</location>
    </subcellularLocation>
</comment>
<keyword evidence="1 3" id="KW-0963">Cytoplasm</keyword>